<dbReference type="EMBL" id="CP039865">
    <property type="protein sequence ID" value="QCK88152.1"/>
    <property type="molecule type" value="Genomic_DNA"/>
</dbReference>
<dbReference type="KEGG" id="paqt:E8L99_21510"/>
<gene>
    <name evidence="1" type="ORF">E8L99_21510</name>
</gene>
<name>A0A4D7QW13_9HYPH</name>
<proteinExistence type="predicted"/>
<dbReference type="AlphaFoldDB" id="A0A4D7QW13"/>
<sequence length="111" mass="12283">MRTVAEEVERCLPYFVRLCVNSVIVSGAPLDEASRHVALDLSDKMRRQPGMSADQQDHFYSALEQLIQLVSALSPRLPPDLLRDFAEKATQAQVASTLERSLMGALKAEAI</sequence>
<accession>A0A4D7QW13</accession>
<evidence type="ECO:0000313" key="2">
    <source>
        <dbReference type="Proteomes" id="UP000298588"/>
    </source>
</evidence>
<organism evidence="1 2">
    <name type="scientific">Phreatobacter aquaticus</name>
    <dbReference type="NCBI Taxonomy" id="2570229"/>
    <lineage>
        <taxon>Bacteria</taxon>
        <taxon>Pseudomonadati</taxon>
        <taxon>Pseudomonadota</taxon>
        <taxon>Alphaproteobacteria</taxon>
        <taxon>Hyphomicrobiales</taxon>
        <taxon>Phreatobacteraceae</taxon>
        <taxon>Phreatobacter</taxon>
    </lineage>
</organism>
<evidence type="ECO:0000313" key="1">
    <source>
        <dbReference type="EMBL" id="QCK88152.1"/>
    </source>
</evidence>
<dbReference type="OrthoDB" id="8480316at2"/>
<keyword evidence="2" id="KW-1185">Reference proteome</keyword>
<protein>
    <submittedName>
        <fullName evidence="1">Uncharacterized protein</fullName>
    </submittedName>
</protein>
<reference evidence="1 2" key="1">
    <citation type="submission" date="2019-04" db="EMBL/GenBank/DDBJ databases">
        <title>Phreatobacter aquaticus sp. nov.</title>
        <authorList>
            <person name="Choi A."/>
            <person name="Baek K."/>
        </authorList>
    </citation>
    <scope>NUCLEOTIDE SEQUENCE [LARGE SCALE GENOMIC DNA]</scope>
    <source>
        <strain evidence="1 2">NMCR1094</strain>
    </source>
</reference>
<dbReference type="RefSeq" id="WP_137101480.1">
    <property type="nucleotide sequence ID" value="NZ_CP039865.1"/>
</dbReference>
<dbReference type="Proteomes" id="UP000298588">
    <property type="component" value="Chromosome"/>
</dbReference>